<dbReference type="Proteomes" id="UP000218439">
    <property type="component" value="Unassembled WGS sequence"/>
</dbReference>
<dbReference type="InterPro" id="IPR010985">
    <property type="entry name" value="Ribbon_hlx_hlx"/>
</dbReference>
<dbReference type="EMBL" id="NSJF01000002">
    <property type="protein sequence ID" value="PAT35263.1"/>
    <property type="molecule type" value="Genomic_DNA"/>
</dbReference>
<evidence type="ECO:0000313" key="2">
    <source>
        <dbReference type="EMBL" id="PAT35263.1"/>
    </source>
</evidence>
<dbReference type="GO" id="GO:0006355">
    <property type="term" value="P:regulation of DNA-templated transcription"/>
    <property type="evidence" value="ECO:0007669"/>
    <property type="project" value="InterPro"/>
</dbReference>
<gene>
    <name evidence="2" type="ORF">CK620_05095</name>
    <name evidence="3" type="ORF">CK621_13340</name>
</gene>
<name>A0A2A2ABU7_9BURK</name>
<dbReference type="EMBL" id="NSJE01000029">
    <property type="protein sequence ID" value="PAT41041.1"/>
    <property type="molecule type" value="Genomic_DNA"/>
</dbReference>
<sequence length="81" mass="8898">MPATLTLKNIPDEIYERLKAAAQAHRRSLNNEAVVCLQTVLMPASASAEERLQRARALRQRLAGQDFAAADIAALRQEGRA</sequence>
<evidence type="ECO:0000313" key="4">
    <source>
        <dbReference type="Proteomes" id="UP000217999"/>
    </source>
</evidence>
<dbReference type="Gene3D" id="1.10.1220.10">
    <property type="entry name" value="Met repressor-like"/>
    <property type="match status" value="1"/>
</dbReference>
<accession>A0A2A2ATI3</accession>
<dbReference type="Proteomes" id="UP000217999">
    <property type="component" value="Unassembled WGS sequence"/>
</dbReference>
<dbReference type="SUPFAM" id="SSF47598">
    <property type="entry name" value="Ribbon-helix-helix"/>
    <property type="match status" value="1"/>
</dbReference>
<dbReference type="Pfam" id="PF22513">
    <property type="entry name" value="FitA-like_RHH"/>
    <property type="match status" value="1"/>
</dbReference>
<reference evidence="4 5" key="1">
    <citation type="submission" date="2017-08" db="EMBL/GenBank/DDBJ databases">
        <title>WGS of Clinical strains of the CDC Group NO-1 linked to zoonotic infections in humans.</title>
        <authorList>
            <person name="Bernier A.-M."/>
            <person name="Bernard K."/>
        </authorList>
    </citation>
    <scope>NUCLEOTIDE SEQUENCE [LARGE SCALE GENOMIC DNA]</scope>
    <source>
        <strain evidence="2 4">NML03-0146</strain>
        <strain evidence="3 5">NML120219</strain>
    </source>
</reference>
<evidence type="ECO:0000313" key="5">
    <source>
        <dbReference type="Proteomes" id="UP000218439"/>
    </source>
</evidence>
<comment type="caution">
    <text evidence="2">The sequence shown here is derived from an EMBL/GenBank/DDBJ whole genome shotgun (WGS) entry which is preliminary data.</text>
</comment>
<evidence type="ECO:0000313" key="3">
    <source>
        <dbReference type="EMBL" id="PAT41041.1"/>
    </source>
</evidence>
<evidence type="ECO:0000259" key="1">
    <source>
        <dbReference type="Pfam" id="PF22513"/>
    </source>
</evidence>
<protein>
    <submittedName>
        <fullName evidence="2">Plasmid stability protein</fullName>
    </submittedName>
</protein>
<dbReference type="InterPro" id="IPR013321">
    <property type="entry name" value="Arc_rbn_hlx_hlx"/>
</dbReference>
<feature type="domain" description="Antitoxin FitA-like ribbon-helix-helix" evidence="1">
    <location>
        <begin position="3"/>
        <end position="40"/>
    </location>
</feature>
<dbReference type="AlphaFoldDB" id="A0A2A2ABU7"/>
<dbReference type="RefSeq" id="WP_095549376.1">
    <property type="nucleotide sequence ID" value="NZ_CP154474.1"/>
</dbReference>
<organism evidence="2 4">
    <name type="scientific">Vandammella animalimorsus</name>
    <dbReference type="NCBI Taxonomy" id="2029117"/>
    <lineage>
        <taxon>Bacteria</taxon>
        <taxon>Pseudomonadati</taxon>
        <taxon>Pseudomonadota</taxon>
        <taxon>Betaproteobacteria</taxon>
        <taxon>Burkholderiales</taxon>
        <taxon>Comamonadaceae</taxon>
        <taxon>Vandammella</taxon>
    </lineage>
</organism>
<proteinExistence type="predicted"/>
<dbReference type="InterPro" id="IPR053853">
    <property type="entry name" value="FitA-like_RHH"/>
</dbReference>
<accession>A0A2A2ABU7</accession>